<dbReference type="KEGG" id="scac:106083149"/>
<sequence>MKRVYHTSTLLSIVGRRLLQAQQQQAPHNRVTKSISYALRSLAKMATYEEIKDVPNHPEVYLIDVRNKDELASTGAIPASINIPLPELEAAFKMPDNDFKTNFNRPKPTEETVLIFSCLKGGRAQKAADMAVEKGFKNAKPYPGSWTEWAQKEGL</sequence>
<feature type="domain" description="Rhodanese" evidence="2">
    <location>
        <begin position="56"/>
        <end position="154"/>
    </location>
</feature>
<dbReference type="PROSITE" id="PS00683">
    <property type="entry name" value="RHODANESE_2"/>
    <property type="match status" value="1"/>
</dbReference>
<dbReference type="PANTHER" id="PTHR44086">
    <property type="entry name" value="THIOSULFATE SULFURTRANSFERASE RDL2, MITOCHONDRIAL-RELATED"/>
    <property type="match status" value="1"/>
</dbReference>
<organism evidence="3 4">
    <name type="scientific">Stomoxys calcitrans</name>
    <name type="common">Stable fly</name>
    <name type="synonym">Conops calcitrans</name>
    <dbReference type="NCBI Taxonomy" id="35570"/>
    <lineage>
        <taxon>Eukaryota</taxon>
        <taxon>Metazoa</taxon>
        <taxon>Ecdysozoa</taxon>
        <taxon>Arthropoda</taxon>
        <taxon>Hexapoda</taxon>
        <taxon>Insecta</taxon>
        <taxon>Pterygota</taxon>
        <taxon>Neoptera</taxon>
        <taxon>Endopterygota</taxon>
        <taxon>Diptera</taxon>
        <taxon>Brachycera</taxon>
        <taxon>Muscomorpha</taxon>
        <taxon>Muscoidea</taxon>
        <taxon>Muscidae</taxon>
        <taxon>Stomoxys</taxon>
    </lineage>
</organism>
<reference evidence="3" key="1">
    <citation type="submission" date="2020-05" db="UniProtKB">
        <authorList>
            <consortium name="EnsemblMetazoa"/>
        </authorList>
    </citation>
    <scope>IDENTIFICATION</scope>
    <source>
        <strain evidence="3">USDA</strain>
    </source>
</reference>
<accession>A0A1I8NUI5</accession>
<evidence type="ECO:0000313" key="4">
    <source>
        <dbReference type="Proteomes" id="UP000095300"/>
    </source>
</evidence>
<dbReference type="InterPro" id="IPR036873">
    <property type="entry name" value="Rhodanese-like_dom_sf"/>
</dbReference>
<dbReference type="Pfam" id="PF00581">
    <property type="entry name" value="Rhodanese"/>
    <property type="match status" value="1"/>
</dbReference>
<gene>
    <name evidence="3" type="primary">106083149</name>
</gene>
<dbReference type="SMART" id="SM00450">
    <property type="entry name" value="RHOD"/>
    <property type="match status" value="1"/>
</dbReference>
<keyword evidence="1" id="KW-0808">Transferase</keyword>
<dbReference type="Proteomes" id="UP000095300">
    <property type="component" value="Unassembled WGS sequence"/>
</dbReference>
<evidence type="ECO:0000313" key="3">
    <source>
        <dbReference type="EnsemblMetazoa" id="SCAU002150-PA"/>
    </source>
</evidence>
<dbReference type="InterPro" id="IPR001307">
    <property type="entry name" value="Thiosulphate_STrfase_CS"/>
</dbReference>
<dbReference type="GO" id="GO:0004792">
    <property type="term" value="F:thiosulfate-cyanide sulfurtransferase activity"/>
    <property type="evidence" value="ECO:0007669"/>
    <property type="project" value="InterPro"/>
</dbReference>
<protein>
    <recommendedName>
        <fullName evidence="1">Sulfurtransferase</fullName>
    </recommendedName>
</protein>
<name>A0A1I8NUI5_STOCA</name>
<dbReference type="EnsemblMetazoa" id="SCAU002150-RA">
    <property type="protein sequence ID" value="SCAU002150-PA"/>
    <property type="gene ID" value="SCAU002150"/>
</dbReference>
<dbReference type="OrthoDB" id="566238at2759"/>
<dbReference type="STRING" id="35570.A0A1I8NUI5"/>
<dbReference type="VEuPathDB" id="VectorBase:SCAU002150"/>
<keyword evidence="4" id="KW-1185">Reference proteome</keyword>
<dbReference type="Gene3D" id="3.40.250.10">
    <property type="entry name" value="Rhodanese-like domain"/>
    <property type="match status" value="1"/>
</dbReference>
<proteinExistence type="predicted"/>
<dbReference type="PROSITE" id="PS50206">
    <property type="entry name" value="RHODANESE_3"/>
    <property type="match status" value="1"/>
</dbReference>
<dbReference type="SUPFAM" id="SSF52821">
    <property type="entry name" value="Rhodanese/Cell cycle control phosphatase"/>
    <property type="match status" value="1"/>
</dbReference>
<dbReference type="PANTHER" id="PTHR44086:SF10">
    <property type="entry name" value="THIOSULFATE SULFURTRANSFERASE_RHODANESE-LIKE DOMAIN-CONTAINING PROTEIN 3"/>
    <property type="match status" value="1"/>
</dbReference>
<dbReference type="InterPro" id="IPR001763">
    <property type="entry name" value="Rhodanese-like_dom"/>
</dbReference>
<dbReference type="AlphaFoldDB" id="A0A1I8NUI5"/>
<evidence type="ECO:0000256" key="1">
    <source>
        <dbReference type="RuleBase" id="RU000507"/>
    </source>
</evidence>
<evidence type="ECO:0000259" key="2">
    <source>
        <dbReference type="PROSITE" id="PS50206"/>
    </source>
</evidence>
<dbReference type="CDD" id="cd01519">
    <property type="entry name" value="RHOD_HSP67B2"/>
    <property type="match status" value="1"/>
</dbReference>